<keyword evidence="7" id="KW-1185">Reference proteome</keyword>
<comment type="subcellular location">
    <subcellularLocation>
        <location evidence="4">Cytoplasm</location>
    </subcellularLocation>
</comment>
<dbReference type="Pfam" id="PF00636">
    <property type="entry name" value="Ribonuclease_3"/>
    <property type="match status" value="1"/>
</dbReference>
<feature type="domain" description="RNase III" evidence="5">
    <location>
        <begin position="13"/>
        <end position="109"/>
    </location>
</feature>
<dbReference type="RefSeq" id="WP_183673656.1">
    <property type="nucleotide sequence ID" value="NZ_CBCRYX010000006.1"/>
</dbReference>
<comment type="similarity">
    <text evidence="4">Belongs to the MrnC RNase family.</text>
</comment>
<dbReference type="PANTHER" id="PTHR34276">
    <property type="entry name" value="MINI-RIBONUCLEASE 3"/>
    <property type="match status" value="1"/>
</dbReference>
<comment type="cofactor">
    <cofactor evidence="4">
        <name>Mg(2+)</name>
        <dbReference type="ChEBI" id="CHEBI:18420"/>
    </cofactor>
</comment>
<evidence type="ECO:0000256" key="3">
    <source>
        <dbReference type="ARBA" id="ARBA00022801"/>
    </source>
</evidence>
<keyword evidence="4" id="KW-0698">rRNA processing</keyword>
<keyword evidence="4" id="KW-0699">rRNA-binding</keyword>
<dbReference type="HAMAP" id="MF_01468">
    <property type="entry name" value="RNase_Mini_III"/>
    <property type="match status" value="1"/>
</dbReference>
<keyword evidence="4" id="KW-0963">Cytoplasm</keyword>
<protein>
    <recommendedName>
        <fullName evidence="4">Mini-ribonuclease 3</fullName>
        <shortName evidence="4">Mini-3</shortName>
        <shortName evidence="4">Mini-RNase 3</shortName>
        <ecNumber evidence="4">3.1.26.-</ecNumber>
    </recommendedName>
    <alternativeName>
        <fullName evidence="4">Mini-RNase III</fullName>
        <shortName evidence="4">Mini-III</shortName>
    </alternativeName>
</protein>
<dbReference type="Gene3D" id="1.10.1520.10">
    <property type="entry name" value="Ribonuclease III domain"/>
    <property type="match status" value="1"/>
</dbReference>
<comment type="caution">
    <text evidence="6">The sequence shown here is derived from an EMBL/GenBank/DDBJ whole genome shotgun (WGS) entry which is preliminary data.</text>
</comment>
<organism evidence="6 7">
    <name type="scientific">Nosocomiicoccus ampullae</name>
    <dbReference type="NCBI Taxonomy" id="489910"/>
    <lineage>
        <taxon>Bacteria</taxon>
        <taxon>Bacillati</taxon>
        <taxon>Bacillota</taxon>
        <taxon>Bacilli</taxon>
        <taxon>Bacillales</taxon>
        <taxon>Staphylococcaceae</taxon>
        <taxon>Nosocomiicoccus</taxon>
    </lineage>
</organism>
<dbReference type="InterPro" id="IPR008226">
    <property type="entry name" value="Mini3_fam"/>
</dbReference>
<dbReference type="PIRSF" id="PIRSF005520">
    <property type="entry name" value="UCP005520"/>
    <property type="match status" value="1"/>
</dbReference>
<keyword evidence="4" id="KW-0460">Magnesium</keyword>
<keyword evidence="1 4" id="KW-0540">Nuclease</keyword>
<keyword evidence="4" id="KW-0690">Ribosome biogenesis</keyword>
<dbReference type="InterPro" id="IPR000999">
    <property type="entry name" value="RNase_III_dom"/>
</dbReference>
<dbReference type="GO" id="GO:0006364">
    <property type="term" value="P:rRNA processing"/>
    <property type="evidence" value="ECO:0007669"/>
    <property type="project" value="UniProtKB-UniRule"/>
</dbReference>
<dbReference type="GO" id="GO:0019843">
    <property type="term" value="F:rRNA binding"/>
    <property type="evidence" value="ECO:0007669"/>
    <property type="project" value="UniProtKB-UniRule"/>
</dbReference>
<keyword evidence="3 4" id="KW-0378">Hydrolase</keyword>
<dbReference type="SUPFAM" id="SSF69065">
    <property type="entry name" value="RNase III domain-like"/>
    <property type="match status" value="1"/>
</dbReference>
<keyword evidence="2 4" id="KW-0255">Endonuclease</keyword>
<comment type="subunit">
    <text evidence="4">Homodimer.</text>
</comment>
<dbReference type="GO" id="GO:0005737">
    <property type="term" value="C:cytoplasm"/>
    <property type="evidence" value="ECO:0007669"/>
    <property type="project" value="UniProtKB-SubCell"/>
</dbReference>
<dbReference type="AlphaFoldDB" id="A0A9Q2CZH2"/>
<evidence type="ECO:0000313" key="7">
    <source>
        <dbReference type="Proteomes" id="UP000579136"/>
    </source>
</evidence>
<sequence length="128" mass="14824">MDNFYEIHDLTKAYLGDAVYSMYVRSYIVKDNKKVRVKDAHPLGTTYEKATSQSKALEYLTEHVLTDEEKDIARRAKNKKSQTKAKNATSKEYNNATGLEALVGVLYLNEDFERLDEIFEIIMRGEYL</sequence>
<evidence type="ECO:0000256" key="4">
    <source>
        <dbReference type="HAMAP-Rule" id="MF_01468"/>
    </source>
</evidence>
<proteinExistence type="inferred from homology"/>
<dbReference type="PANTHER" id="PTHR34276:SF1">
    <property type="entry name" value="MINI-RIBONUCLEASE 3"/>
    <property type="match status" value="1"/>
</dbReference>
<reference evidence="6 7" key="1">
    <citation type="submission" date="2020-08" db="EMBL/GenBank/DDBJ databases">
        <title>Genomic Encyclopedia of Type Strains, Phase IV (KMG-IV): sequencing the most valuable type-strain genomes for metagenomic binning, comparative biology and taxonomic classification.</title>
        <authorList>
            <person name="Goeker M."/>
        </authorList>
    </citation>
    <scope>NUCLEOTIDE SEQUENCE [LARGE SCALE GENOMIC DNA]</scope>
    <source>
        <strain evidence="6 7">DSM 19163</strain>
    </source>
</reference>
<dbReference type="EMBL" id="JACHHF010000004">
    <property type="protein sequence ID" value="MBB5175906.1"/>
    <property type="molecule type" value="Genomic_DNA"/>
</dbReference>
<evidence type="ECO:0000256" key="2">
    <source>
        <dbReference type="ARBA" id="ARBA00022759"/>
    </source>
</evidence>
<dbReference type="Proteomes" id="UP000579136">
    <property type="component" value="Unassembled WGS sequence"/>
</dbReference>
<keyword evidence="4" id="KW-0694">RNA-binding</keyword>
<name>A0A9Q2CZH2_9STAP</name>
<evidence type="ECO:0000256" key="1">
    <source>
        <dbReference type="ARBA" id="ARBA00022722"/>
    </source>
</evidence>
<accession>A0A9Q2CZH2</accession>
<dbReference type="InterPro" id="IPR036389">
    <property type="entry name" value="RNase_III_sf"/>
</dbReference>
<evidence type="ECO:0000259" key="5">
    <source>
        <dbReference type="Pfam" id="PF00636"/>
    </source>
</evidence>
<dbReference type="GO" id="GO:0004525">
    <property type="term" value="F:ribonuclease III activity"/>
    <property type="evidence" value="ECO:0007669"/>
    <property type="project" value="InterPro"/>
</dbReference>
<feature type="active site" evidence="4">
    <location>
        <position position="17"/>
    </location>
</feature>
<comment type="function">
    <text evidence="4">Involved in correct processing of both the 5' and 3' ends of 23S rRNA precursor. Processes 30S rRNA precursor transcript even in absence of ribonuclease 3 (Rnc); Rnc processes 30S rRNA into smaller rRNA precursors.</text>
</comment>
<evidence type="ECO:0000313" key="6">
    <source>
        <dbReference type="EMBL" id="MBB5175906.1"/>
    </source>
</evidence>
<gene>
    <name evidence="4" type="primary">mrnC</name>
    <name evidence="6" type="ORF">HNQ45_000790</name>
</gene>
<dbReference type="EC" id="3.1.26.-" evidence="4"/>